<dbReference type="AlphaFoldDB" id="A0A914VX75"/>
<feature type="compositionally biased region" description="Polar residues" evidence="1">
    <location>
        <begin position="114"/>
        <end position="124"/>
    </location>
</feature>
<evidence type="ECO:0000313" key="2">
    <source>
        <dbReference type="Proteomes" id="UP000887566"/>
    </source>
</evidence>
<protein>
    <submittedName>
        <fullName evidence="3">Uncharacterized protein</fullName>
    </submittedName>
</protein>
<evidence type="ECO:0000256" key="1">
    <source>
        <dbReference type="SAM" id="MobiDB-lite"/>
    </source>
</evidence>
<accession>A0A914VX75</accession>
<dbReference type="Proteomes" id="UP000887566">
    <property type="component" value="Unplaced"/>
</dbReference>
<proteinExistence type="predicted"/>
<sequence>MVNKREPNVTERATTTKKKKSERMLTNDRPATGMKDGQATTIDAPPKSSSHVVAAILGTARKVQPDDEHDHEQNDVHDHQQRRQRVDQPGAACLERPQSTPFNHARQPSRPHTHNTGYTKGNEASSRTAAVIVIVHQLTASTKASAQQ</sequence>
<feature type="region of interest" description="Disordered" evidence="1">
    <location>
        <begin position="1"/>
        <end position="124"/>
    </location>
</feature>
<feature type="compositionally biased region" description="Basic and acidic residues" evidence="1">
    <location>
        <begin position="63"/>
        <end position="86"/>
    </location>
</feature>
<dbReference type="WBParaSite" id="PSAMB.scaffold2578size22428.g18364.t1">
    <property type="protein sequence ID" value="PSAMB.scaffold2578size22428.g18364.t1"/>
    <property type="gene ID" value="PSAMB.scaffold2578size22428.g18364"/>
</dbReference>
<name>A0A914VX75_9BILA</name>
<organism evidence="2 3">
    <name type="scientific">Plectus sambesii</name>
    <dbReference type="NCBI Taxonomy" id="2011161"/>
    <lineage>
        <taxon>Eukaryota</taxon>
        <taxon>Metazoa</taxon>
        <taxon>Ecdysozoa</taxon>
        <taxon>Nematoda</taxon>
        <taxon>Chromadorea</taxon>
        <taxon>Plectida</taxon>
        <taxon>Plectina</taxon>
        <taxon>Plectoidea</taxon>
        <taxon>Plectidae</taxon>
        <taxon>Plectus</taxon>
    </lineage>
</organism>
<reference evidence="3" key="1">
    <citation type="submission" date="2022-11" db="UniProtKB">
        <authorList>
            <consortium name="WormBaseParasite"/>
        </authorList>
    </citation>
    <scope>IDENTIFICATION</scope>
</reference>
<keyword evidence="2" id="KW-1185">Reference proteome</keyword>
<evidence type="ECO:0000313" key="3">
    <source>
        <dbReference type="WBParaSite" id="PSAMB.scaffold2578size22428.g18364.t1"/>
    </source>
</evidence>